<dbReference type="Proteomes" id="UP001055111">
    <property type="component" value="Unassembled WGS sequence"/>
</dbReference>
<comment type="caution">
    <text evidence="1">The sequence shown here is derived from an EMBL/GenBank/DDBJ whole genome shotgun (WGS) entry which is preliminary data.</text>
</comment>
<proteinExistence type="predicted"/>
<protein>
    <submittedName>
        <fullName evidence="1">Uncharacterized protein</fullName>
    </submittedName>
</protein>
<accession>A0AA37I9V7</accession>
<dbReference type="EMBL" id="BPUS01000005">
    <property type="protein sequence ID" value="GJH26016.1"/>
    <property type="molecule type" value="Genomic_DNA"/>
</dbReference>
<organism evidence="1 2">
    <name type="scientific">Caballeronia novacaledonica</name>
    <dbReference type="NCBI Taxonomy" id="1544861"/>
    <lineage>
        <taxon>Bacteria</taxon>
        <taxon>Pseudomonadati</taxon>
        <taxon>Pseudomonadota</taxon>
        <taxon>Betaproteobacteria</taxon>
        <taxon>Burkholderiales</taxon>
        <taxon>Burkholderiaceae</taxon>
        <taxon>Caballeronia</taxon>
    </lineage>
</organism>
<sequence length="156" mass="17591">MACRNPQLAVLRAHKRLELLSATERKLQQIKDRVDAGRLKGAEAIALRVGKVINQYKVAKHFELDIGENRFAFARKHEAIAAEAALDGIYIIRTSVAAARIEAADCVRNYKALANVERALRSLKTMDPKVRPIHHRTADRVRAHIIARKIARTSWP</sequence>
<name>A0AA37I9V7_9BURK</name>
<dbReference type="RefSeq" id="WP_238212633.1">
    <property type="nucleotide sequence ID" value="NZ_BPUS01000005.1"/>
</dbReference>
<reference evidence="1" key="1">
    <citation type="submission" date="2022-09" db="EMBL/GenBank/DDBJ databases">
        <title>Isolation and characterization of 3-chlorobenzoate degrading bacteria from soils in Shizuoka.</title>
        <authorList>
            <person name="Ifat A."/>
            <person name="Ogawa N."/>
            <person name="Kimbara K."/>
            <person name="Moriuchi R."/>
            <person name="Dohra H."/>
            <person name="Shintani M."/>
        </authorList>
    </citation>
    <scope>NUCLEOTIDE SEQUENCE</scope>
    <source>
        <strain evidence="1">19CS4-2</strain>
    </source>
</reference>
<gene>
    <name evidence="1" type="ORF">CBA19CS42_15890</name>
</gene>
<evidence type="ECO:0000313" key="1">
    <source>
        <dbReference type="EMBL" id="GJH26016.1"/>
    </source>
</evidence>
<evidence type="ECO:0000313" key="2">
    <source>
        <dbReference type="Proteomes" id="UP001055111"/>
    </source>
</evidence>
<dbReference type="AlphaFoldDB" id="A0AA37I9V7"/>